<feature type="region of interest" description="Disordered" evidence="1">
    <location>
        <begin position="1"/>
        <end position="32"/>
    </location>
</feature>
<reference evidence="2 3" key="1">
    <citation type="journal article" date="2021" name="bioRxiv">
        <title>Chromosome-scale and haplotype-resolved genome assembly of a tetraploid potato cultivar.</title>
        <authorList>
            <person name="Sun H."/>
            <person name="Jiao W.-B."/>
            <person name="Krause K."/>
            <person name="Campoy J.A."/>
            <person name="Goel M."/>
            <person name="Folz-Donahue K."/>
            <person name="Kukat C."/>
            <person name="Huettel B."/>
            <person name="Schneeberger K."/>
        </authorList>
    </citation>
    <scope>NUCLEOTIDE SEQUENCE [LARGE SCALE GENOMIC DNA]</scope>
    <source>
        <strain evidence="2">SolTubOtavaFocal</strain>
        <tissue evidence="2">Leaves</tissue>
    </source>
</reference>
<keyword evidence="3" id="KW-1185">Reference proteome</keyword>
<sequence>MPSKERAGGKELEIMKSISTQGGRRPGNFASRMPTTWEQIGSLGRSDRRDSLIQQESFVLFRSQCAYDVAPGGLLASVYHLTRIEDDVDQPEEEGTLFLSPTYCSSLNRSLVFGSGKRTTGCGRKERFCLSSSK</sequence>
<comment type="caution">
    <text evidence="2">The sequence shown here is derived from an EMBL/GenBank/DDBJ whole genome shotgun (WGS) entry which is preliminary data.</text>
</comment>
<organism evidence="2 3">
    <name type="scientific">Solanum tuberosum</name>
    <name type="common">Potato</name>
    <dbReference type="NCBI Taxonomy" id="4113"/>
    <lineage>
        <taxon>Eukaryota</taxon>
        <taxon>Viridiplantae</taxon>
        <taxon>Streptophyta</taxon>
        <taxon>Embryophyta</taxon>
        <taxon>Tracheophyta</taxon>
        <taxon>Spermatophyta</taxon>
        <taxon>Magnoliopsida</taxon>
        <taxon>eudicotyledons</taxon>
        <taxon>Gunneridae</taxon>
        <taxon>Pentapetalae</taxon>
        <taxon>asterids</taxon>
        <taxon>lamiids</taxon>
        <taxon>Solanales</taxon>
        <taxon>Solanaceae</taxon>
        <taxon>Solanoideae</taxon>
        <taxon>Solaneae</taxon>
        <taxon>Solanum</taxon>
    </lineage>
</organism>
<dbReference type="EMBL" id="JAIVGD010000023">
    <property type="protein sequence ID" value="KAH0743157.1"/>
    <property type="molecule type" value="Genomic_DNA"/>
</dbReference>
<evidence type="ECO:0000313" key="2">
    <source>
        <dbReference type="EMBL" id="KAH0743157.1"/>
    </source>
</evidence>
<gene>
    <name evidence="2" type="ORF">KY290_031150</name>
</gene>
<evidence type="ECO:0000256" key="1">
    <source>
        <dbReference type="SAM" id="MobiDB-lite"/>
    </source>
</evidence>
<name>A0ABQ7U8B6_SOLTU</name>
<accession>A0ABQ7U8B6</accession>
<protein>
    <submittedName>
        <fullName evidence="2">Uncharacterized protein</fullName>
    </submittedName>
</protein>
<dbReference type="Proteomes" id="UP000826656">
    <property type="component" value="Unassembled WGS sequence"/>
</dbReference>
<evidence type="ECO:0000313" key="3">
    <source>
        <dbReference type="Proteomes" id="UP000826656"/>
    </source>
</evidence>
<proteinExistence type="predicted"/>
<feature type="compositionally biased region" description="Basic and acidic residues" evidence="1">
    <location>
        <begin position="1"/>
        <end position="14"/>
    </location>
</feature>